<dbReference type="EMBL" id="BDIP01004975">
    <property type="protein sequence ID" value="GCA63766.1"/>
    <property type="molecule type" value="Genomic_DNA"/>
</dbReference>
<comment type="caution">
    <text evidence="1">The sequence shown here is derived from an EMBL/GenBank/DDBJ whole genome shotgun (WGS) entry which is preliminary data.</text>
</comment>
<evidence type="ECO:0000313" key="1">
    <source>
        <dbReference type="EMBL" id="GCA63766.1"/>
    </source>
</evidence>
<gene>
    <name evidence="1" type="ORF">KIPB_011818</name>
</gene>
<name>A0A391NUV2_9EUKA</name>
<dbReference type="Proteomes" id="UP000265618">
    <property type="component" value="Unassembled WGS sequence"/>
</dbReference>
<keyword evidence="2" id="KW-1185">Reference proteome</keyword>
<reference evidence="1 2" key="1">
    <citation type="journal article" date="2018" name="PLoS ONE">
        <title>The draft genome of Kipferlia bialata reveals reductive genome evolution in fornicate parasites.</title>
        <authorList>
            <person name="Tanifuji G."/>
            <person name="Takabayashi S."/>
            <person name="Kume K."/>
            <person name="Takagi M."/>
            <person name="Nakayama T."/>
            <person name="Kamikawa R."/>
            <person name="Inagaki Y."/>
            <person name="Hashimoto T."/>
        </authorList>
    </citation>
    <scope>NUCLEOTIDE SEQUENCE [LARGE SCALE GENOMIC DNA]</scope>
    <source>
        <strain evidence="1">NY0173</strain>
    </source>
</reference>
<proteinExistence type="predicted"/>
<organism evidence="1 2">
    <name type="scientific">Kipferlia bialata</name>
    <dbReference type="NCBI Taxonomy" id="797122"/>
    <lineage>
        <taxon>Eukaryota</taxon>
        <taxon>Metamonada</taxon>
        <taxon>Carpediemonas-like organisms</taxon>
        <taxon>Kipferlia</taxon>
    </lineage>
</organism>
<protein>
    <submittedName>
        <fullName evidence="1">Uncharacterized protein</fullName>
    </submittedName>
</protein>
<accession>A0A391NUV2</accession>
<evidence type="ECO:0000313" key="2">
    <source>
        <dbReference type="Proteomes" id="UP000265618"/>
    </source>
</evidence>
<sequence>MRAQFASLNIMVIRSLNRNLRHDDPIVAVPLANGNEVPDFPKTLGRVFCMDVQELHKLLVRCEVAVPQFEPGAEEAEMKRELIISFCRHIGERP</sequence>
<dbReference type="AlphaFoldDB" id="A0A391NUV2"/>